<dbReference type="EMBL" id="OPYN01000001">
    <property type="protein sequence ID" value="SPO58436.1"/>
    <property type="molecule type" value="Genomic_DNA"/>
</dbReference>
<reference evidence="1 2" key="1">
    <citation type="submission" date="2018-02" db="EMBL/GenBank/DDBJ databases">
        <authorList>
            <person name="Dubost A."/>
        </authorList>
    </citation>
    <scope>NUCLEOTIDE SEQUENCE [LARGE SCALE GENOMIC DNA]</scope>
    <source>
        <strain evidence="2">JV551A3</strain>
    </source>
</reference>
<comment type="caution">
    <text evidence="1">The sequence shown here is derived from an EMBL/GenBank/DDBJ whole genome shotgun (WGS) entry which is preliminary data.</text>
</comment>
<accession>A0AAQ1P626</accession>
<dbReference type="RefSeq" id="WP_133969812.1">
    <property type="nucleotide sequence ID" value="NZ_OPYN01000001.1"/>
</dbReference>
<keyword evidence="2" id="KW-1185">Reference proteome</keyword>
<protein>
    <submittedName>
        <fullName evidence="1">Uncharacterized protein</fullName>
    </submittedName>
</protein>
<dbReference type="Proteomes" id="UP000294335">
    <property type="component" value="Unassembled WGS sequence"/>
</dbReference>
<gene>
    <name evidence="1" type="ORF">JV551A3_V1_10251</name>
</gene>
<dbReference type="AlphaFoldDB" id="A0AAQ1P626"/>
<name>A0AAQ1P626_9PSED</name>
<evidence type="ECO:0000313" key="1">
    <source>
        <dbReference type="EMBL" id="SPO58436.1"/>
    </source>
</evidence>
<evidence type="ECO:0000313" key="2">
    <source>
        <dbReference type="Proteomes" id="UP000294335"/>
    </source>
</evidence>
<proteinExistence type="predicted"/>
<organism evidence="1 2">
    <name type="scientific">Pseudomonas inefficax</name>
    <dbReference type="NCBI Taxonomy" id="2078786"/>
    <lineage>
        <taxon>Bacteria</taxon>
        <taxon>Pseudomonadati</taxon>
        <taxon>Pseudomonadota</taxon>
        <taxon>Gammaproteobacteria</taxon>
        <taxon>Pseudomonadales</taxon>
        <taxon>Pseudomonadaceae</taxon>
        <taxon>Pseudomonas</taxon>
    </lineage>
</organism>
<sequence>MEYTIIFIHADNTGEWMKFSLEDSRAVFSAMREGDSFNLSPAKYGRVVAKACFYKNPEGVAEAIMAVREVETDKGLIDYASYKSGLN</sequence>